<organism evidence="3 4">
    <name type="scientific">Sphaeramia orbicularis</name>
    <name type="common">orbiculate cardinalfish</name>
    <dbReference type="NCBI Taxonomy" id="375764"/>
    <lineage>
        <taxon>Eukaryota</taxon>
        <taxon>Metazoa</taxon>
        <taxon>Chordata</taxon>
        <taxon>Craniata</taxon>
        <taxon>Vertebrata</taxon>
        <taxon>Euteleostomi</taxon>
        <taxon>Actinopterygii</taxon>
        <taxon>Neopterygii</taxon>
        <taxon>Teleostei</taxon>
        <taxon>Neoteleostei</taxon>
        <taxon>Acanthomorphata</taxon>
        <taxon>Gobiaria</taxon>
        <taxon>Kurtiformes</taxon>
        <taxon>Apogonoidei</taxon>
        <taxon>Apogonidae</taxon>
        <taxon>Apogoninae</taxon>
        <taxon>Sphaeramia</taxon>
    </lineage>
</organism>
<dbReference type="InterPro" id="IPR004244">
    <property type="entry name" value="Transposase_22"/>
</dbReference>
<dbReference type="Proteomes" id="UP000472271">
    <property type="component" value="Chromosome 13"/>
</dbReference>
<evidence type="ECO:0000313" key="3">
    <source>
        <dbReference type="Ensembl" id="ENSSORP00005011312.1"/>
    </source>
</evidence>
<keyword evidence="1" id="KW-0175">Coiled coil</keyword>
<sequence>MGKRFTTSNQKTTTSKLSTRINKPPKASKDQQNDSEQSAVCEDSMAAMLAELRTLRKEHAEASKDTKESLTRVETALSEVTERTTQLESRLTEYEERLAAAEEKSQRSERALRYLLYRDASISAKCEDLESRARRNNLRIYGVKEDEENNSNMIDFISDLIRTSLTLPGDLNLNIVRAHRSLTMKPKNPESPPRSIIVRFLDYRTKERVIQEAWKHRGGTTYKEQKIFFDQDYTVDTQRKRKQVRDVIKRLKEKNIKAQSPFPAKLKLHLESGVKTFTSLADAAETLEGLGVHVEVDERETLLTKLSRNNWTETSNRRGMMTNADLKGFFYNGK</sequence>
<accession>A0A672Z474</accession>
<reference evidence="3" key="3">
    <citation type="submission" date="2025-09" db="UniProtKB">
        <authorList>
            <consortium name="Ensembl"/>
        </authorList>
    </citation>
    <scope>IDENTIFICATION</scope>
</reference>
<dbReference type="Gene3D" id="3.30.70.1820">
    <property type="entry name" value="L1 transposable element, RRM domain"/>
    <property type="match status" value="1"/>
</dbReference>
<dbReference type="Ensembl" id="ENSSORT00005011692.1">
    <property type="protein sequence ID" value="ENSSORP00005011312.1"/>
    <property type="gene ID" value="ENSSORG00005006065.1"/>
</dbReference>
<reference evidence="3" key="2">
    <citation type="submission" date="2025-08" db="UniProtKB">
        <authorList>
            <consortium name="Ensembl"/>
        </authorList>
    </citation>
    <scope>IDENTIFICATION</scope>
</reference>
<name>A0A672Z474_9TELE</name>
<proteinExistence type="predicted"/>
<dbReference type="InParanoid" id="A0A672Z474"/>
<keyword evidence="4" id="KW-1185">Reference proteome</keyword>
<dbReference type="PANTHER" id="PTHR11505">
    <property type="entry name" value="L1 TRANSPOSABLE ELEMENT-RELATED"/>
    <property type="match status" value="1"/>
</dbReference>
<feature type="coiled-coil region" evidence="1">
    <location>
        <begin position="45"/>
        <end position="111"/>
    </location>
</feature>
<evidence type="ECO:0008006" key="5">
    <source>
        <dbReference type="Google" id="ProtNLM"/>
    </source>
</evidence>
<evidence type="ECO:0000313" key="4">
    <source>
        <dbReference type="Proteomes" id="UP000472271"/>
    </source>
</evidence>
<evidence type="ECO:0000256" key="2">
    <source>
        <dbReference type="SAM" id="MobiDB-lite"/>
    </source>
</evidence>
<dbReference type="AlphaFoldDB" id="A0A672Z474"/>
<reference evidence="3" key="1">
    <citation type="submission" date="2019-06" db="EMBL/GenBank/DDBJ databases">
        <authorList>
            <consortium name="Wellcome Sanger Institute Data Sharing"/>
        </authorList>
    </citation>
    <scope>NUCLEOTIDE SEQUENCE [LARGE SCALE GENOMIC DNA]</scope>
</reference>
<protein>
    <recommendedName>
        <fullName evidence="5">L1 transposable element RRM domain-containing protein</fullName>
    </recommendedName>
</protein>
<feature type="compositionally biased region" description="Polar residues" evidence="2">
    <location>
        <begin position="1"/>
        <end position="21"/>
    </location>
</feature>
<feature type="region of interest" description="Disordered" evidence="2">
    <location>
        <begin position="1"/>
        <end position="40"/>
    </location>
</feature>
<evidence type="ECO:0000256" key="1">
    <source>
        <dbReference type="SAM" id="Coils"/>
    </source>
</evidence>